<dbReference type="PANTHER" id="PTHR38166:SF1">
    <property type="entry name" value="C2H2-TYPE DOMAIN-CONTAINING PROTEIN"/>
    <property type="match status" value="1"/>
</dbReference>
<name>A0AAN7BC65_9PEZI</name>
<protein>
    <recommendedName>
        <fullName evidence="4">C2H2-type domain-containing protein</fullName>
    </recommendedName>
</protein>
<proteinExistence type="predicted"/>
<evidence type="ECO:0000256" key="1">
    <source>
        <dbReference type="SAM" id="MobiDB-lite"/>
    </source>
</evidence>
<feature type="region of interest" description="Disordered" evidence="1">
    <location>
        <begin position="294"/>
        <end position="359"/>
    </location>
</feature>
<sequence>MRGWNDAYHEGRNKGTCPNVLCSSCIRWPTDDEIEIFTLLVDELRERKDEWAQIAYGSGTGRKKPLIGTDTVRECVHGDNSSASDSDSDNQSFWSASEDVADTMASGSEGDIGTYKCPKTWSSRESSKEVMRGETASTASSTGKAKDAMGDVPYAGSEWRNNGRNDRRAEHIRVNNWFQERVTKEPEATESIKNSKSGEFGSSASPVDVFHYDENGSLLLGEKPLNTNHNHAGDPTPCQAKHGSESREENKNEMESDSCSSETVDGATLENMFSVDLKVEFVQYIVRQFPTSEFGQDSGQRVEDISSLRETQTPATYRRVRQQQRSQNPRNRTTSHNGEGDEDEENDVPCPPLGESDTDSDGKLLACPYYKWKPLTHRSCQKKVLKEINRLKAHLWRCHEPPIHCPICFDEFQTEQSRDTHLRARSCSLKKAPDWDTITADQKSKIKRRADPKKSRVEHWFDIFRILFPGHPIPCSPFVDILLSNELCNLRNFIARSWRPIFDAQAEQRLPECLRTHTEAVQEFSHAVFEDTVSVLLDLFERSRQGSGVSVTSDPIEASVQDSGSLVWSETSAVEPRGSSSVTSVMTASQAVSSQLHLLEATTEQTELGLELGRYNPHISQPDSTGVIGNTGHGFDSFTAEGMDIDFNNLVQFNFPLKVALCKHYYIAFGVKSHRLAKPPTKIPAMFIGQIIHLPIGRLLSESSNLTTDEVILWRLVKKASAALPHSTPTLTSLHASPTVVPINTDKITATLSQTHETGLLNLNAIVTTGSTGPLIPFSMSICGSSTAHPLETSMYDLERYI</sequence>
<dbReference type="AlphaFoldDB" id="A0AAN7BC65"/>
<evidence type="ECO:0000313" key="2">
    <source>
        <dbReference type="EMBL" id="KAK4215605.1"/>
    </source>
</evidence>
<evidence type="ECO:0000313" key="3">
    <source>
        <dbReference type="Proteomes" id="UP001301769"/>
    </source>
</evidence>
<feature type="compositionally biased region" description="Polar residues" evidence="1">
    <location>
        <begin position="191"/>
        <end position="205"/>
    </location>
</feature>
<reference evidence="2" key="2">
    <citation type="submission" date="2023-05" db="EMBL/GenBank/DDBJ databases">
        <authorList>
            <consortium name="Lawrence Berkeley National Laboratory"/>
            <person name="Steindorff A."/>
            <person name="Hensen N."/>
            <person name="Bonometti L."/>
            <person name="Westerberg I."/>
            <person name="Brannstrom I.O."/>
            <person name="Guillou S."/>
            <person name="Cros-Aarteil S."/>
            <person name="Calhoun S."/>
            <person name="Haridas S."/>
            <person name="Kuo A."/>
            <person name="Mondo S."/>
            <person name="Pangilinan J."/>
            <person name="Riley R."/>
            <person name="Labutti K."/>
            <person name="Andreopoulos B."/>
            <person name="Lipzen A."/>
            <person name="Chen C."/>
            <person name="Yanf M."/>
            <person name="Daum C."/>
            <person name="Ng V."/>
            <person name="Clum A."/>
            <person name="Ohm R."/>
            <person name="Martin F."/>
            <person name="Silar P."/>
            <person name="Natvig D."/>
            <person name="Lalanne C."/>
            <person name="Gautier V."/>
            <person name="Ament-Velasquez S.L."/>
            <person name="Kruys A."/>
            <person name="Hutchinson M.I."/>
            <person name="Powell A.J."/>
            <person name="Barry K."/>
            <person name="Miller A.N."/>
            <person name="Grigoriev I.V."/>
            <person name="Debuchy R."/>
            <person name="Gladieux P."/>
            <person name="Thoren M.H."/>
            <person name="Johannesson H."/>
        </authorList>
    </citation>
    <scope>NUCLEOTIDE SEQUENCE</scope>
    <source>
        <strain evidence="2">PSN293</strain>
    </source>
</reference>
<accession>A0AAN7BC65</accession>
<dbReference type="PANTHER" id="PTHR38166">
    <property type="entry name" value="C2H2-TYPE DOMAIN-CONTAINING PROTEIN-RELATED"/>
    <property type="match status" value="1"/>
</dbReference>
<keyword evidence="3" id="KW-1185">Reference proteome</keyword>
<feature type="region of interest" description="Disordered" evidence="1">
    <location>
        <begin position="116"/>
        <end position="167"/>
    </location>
</feature>
<feature type="region of interest" description="Disordered" evidence="1">
    <location>
        <begin position="220"/>
        <end position="263"/>
    </location>
</feature>
<feature type="compositionally biased region" description="Basic and acidic residues" evidence="1">
    <location>
        <begin position="242"/>
        <end position="254"/>
    </location>
</feature>
<comment type="caution">
    <text evidence="2">The sequence shown here is derived from an EMBL/GenBank/DDBJ whole genome shotgun (WGS) entry which is preliminary data.</text>
</comment>
<feature type="compositionally biased region" description="Low complexity" evidence="1">
    <location>
        <begin position="323"/>
        <end position="332"/>
    </location>
</feature>
<evidence type="ECO:0008006" key="4">
    <source>
        <dbReference type="Google" id="ProtNLM"/>
    </source>
</evidence>
<feature type="region of interest" description="Disordered" evidence="1">
    <location>
        <begin position="184"/>
        <end position="205"/>
    </location>
</feature>
<reference evidence="2" key="1">
    <citation type="journal article" date="2023" name="Mol. Phylogenet. Evol.">
        <title>Genome-scale phylogeny and comparative genomics of the fungal order Sordariales.</title>
        <authorList>
            <person name="Hensen N."/>
            <person name="Bonometti L."/>
            <person name="Westerberg I."/>
            <person name="Brannstrom I.O."/>
            <person name="Guillou S."/>
            <person name="Cros-Aarteil S."/>
            <person name="Calhoun S."/>
            <person name="Haridas S."/>
            <person name="Kuo A."/>
            <person name="Mondo S."/>
            <person name="Pangilinan J."/>
            <person name="Riley R."/>
            <person name="LaButti K."/>
            <person name="Andreopoulos B."/>
            <person name="Lipzen A."/>
            <person name="Chen C."/>
            <person name="Yan M."/>
            <person name="Daum C."/>
            <person name="Ng V."/>
            <person name="Clum A."/>
            <person name="Steindorff A."/>
            <person name="Ohm R.A."/>
            <person name="Martin F."/>
            <person name="Silar P."/>
            <person name="Natvig D.O."/>
            <person name="Lalanne C."/>
            <person name="Gautier V."/>
            <person name="Ament-Velasquez S.L."/>
            <person name="Kruys A."/>
            <person name="Hutchinson M.I."/>
            <person name="Powell A.J."/>
            <person name="Barry K."/>
            <person name="Miller A.N."/>
            <person name="Grigoriev I.V."/>
            <person name="Debuchy R."/>
            <person name="Gladieux P."/>
            <person name="Hiltunen Thoren M."/>
            <person name="Johannesson H."/>
        </authorList>
    </citation>
    <scope>NUCLEOTIDE SEQUENCE</scope>
    <source>
        <strain evidence="2">PSN293</strain>
    </source>
</reference>
<gene>
    <name evidence="2" type="ORF">QBC37DRAFT_122081</name>
</gene>
<dbReference type="Proteomes" id="UP001301769">
    <property type="component" value="Unassembled WGS sequence"/>
</dbReference>
<dbReference type="EMBL" id="MU858078">
    <property type="protein sequence ID" value="KAK4215605.1"/>
    <property type="molecule type" value="Genomic_DNA"/>
</dbReference>
<organism evidence="2 3">
    <name type="scientific">Rhypophila decipiens</name>
    <dbReference type="NCBI Taxonomy" id="261697"/>
    <lineage>
        <taxon>Eukaryota</taxon>
        <taxon>Fungi</taxon>
        <taxon>Dikarya</taxon>
        <taxon>Ascomycota</taxon>
        <taxon>Pezizomycotina</taxon>
        <taxon>Sordariomycetes</taxon>
        <taxon>Sordariomycetidae</taxon>
        <taxon>Sordariales</taxon>
        <taxon>Naviculisporaceae</taxon>
        <taxon>Rhypophila</taxon>
    </lineage>
</organism>